<sequence>MTPQKRKLLGMSHTESMPPPPKFIRFPLSNVIINKDNKAVRFRSANLIRMVPTPSDPVEMAHIHDNQHLHEIIMGQQTELETAQREVESLHQELSLLKASST</sequence>
<reference evidence="1" key="1">
    <citation type="submission" date="2022-09" db="EMBL/GenBank/DDBJ databases">
        <title>A Global Phylogenomic Analysis of the Shiitake Genus Lentinula.</title>
        <authorList>
            <consortium name="DOE Joint Genome Institute"/>
            <person name="Sierra-Patev S."/>
            <person name="Min B."/>
            <person name="Naranjo-Ortiz M."/>
            <person name="Looney B."/>
            <person name="Konkel Z."/>
            <person name="Slot J.C."/>
            <person name="Sakamoto Y."/>
            <person name="Steenwyk J.L."/>
            <person name="Rokas A."/>
            <person name="Carro J."/>
            <person name="Camarero S."/>
            <person name="Ferreira P."/>
            <person name="Molpeceres G."/>
            <person name="Ruiz-Duenas F.J."/>
            <person name="Serrano A."/>
            <person name="Henrissat B."/>
            <person name="Drula E."/>
            <person name="Hughes K.W."/>
            <person name="Mata J.L."/>
            <person name="Ishikawa N.K."/>
            <person name="Vargas-Isla R."/>
            <person name="Ushijima S."/>
            <person name="Smith C.A."/>
            <person name="Ahrendt S."/>
            <person name="Andreopoulos W."/>
            <person name="He G."/>
            <person name="Labutti K."/>
            <person name="Lipzen A."/>
            <person name="Ng V."/>
            <person name="Riley R."/>
            <person name="Sandor L."/>
            <person name="Barry K."/>
            <person name="Martinez A.T."/>
            <person name="Xiao Y."/>
            <person name="Gibbons J.G."/>
            <person name="Terashima K."/>
            <person name="Grigoriev I.V."/>
            <person name="Hibbett D.S."/>
        </authorList>
    </citation>
    <scope>NUCLEOTIDE SEQUENCE</scope>
    <source>
        <strain evidence="1">TMI1499</strain>
    </source>
</reference>
<accession>A0ACC1TQT1</accession>
<protein>
    <submittedName>
        <fullName evidence="1">Uncharacterized protein</fullName>
    </submittedName>
</protein>
<keyword evidence="2" id="KW-1185">Reference proteome</keyword>
<evidence type="ECO:0000313" key="1">
    <source>
        <dbReference type="EMBL" id="KAJ3807100.1"/>
    </source>
</evidence>
<proteinExistence type="predicted"/>
<comment type="caution">
    <text evidence="1">The sequence shown here is derived from an EMBL/GenBank/DDBJ whole genome shotgun (WGS) entry which is preliminary data.</text>
</comment>
<organism evidence="1 2">
    <name type="scientific">Lentinula aff. lateritia</name>
    <dbReference type="NCBI Taxonomy" id="2804960"/>
    <lineage>
        <taxon>Eukaryota</taxon>
        <taxon>Fungi</taxon>
        <taxon>Dikarya</taxon>
        <taxon>Basidiomycota</taxon>
        <taxon>Agaricomycotina</taxon>
        <taxon>Agaricomycetes</taxon>
        <taxon>Agaricomycetidae</taxon>
        <taxon>Agaricales</taxon>
        <taxon>Marasmiineae</taxon>
        <taxon>Omphalotaceae</taxon>
        <taxon>Lentinula</taxon>
    </lineage>
</organism>
<dbReference type="Proteomes" id="UP001163835">
    <property type="component" value="Unassembled WGS sequence"/>
</dbReference>
<gene>
    <name evidence="1" type="ORF">F5876DRAFT_68394</name>
</gene>
<name>A0ACC1TQT1_9AGAR</name>
<evidence type="ECO:0000313" key="2">
    <source>
        <dbReference type="Proteomes" id="UP001163835"/>
    </source>
</evidence>
<dbReference type="EMBL" id="MU795341">
    <property type="protein sequence ID" value="KAJ3807100.1"/>
    <property type="molecule type" value="Genomic_DNA"/>
</dbReference>